<keyword evidence="7" id="KW-0862">Zinc</keyword>
<dbReference type="Proteomes" id="UP000663464">
    <property type="component" value="Chromosome"/>
</dbReference>
<protein>
    <recommendedName>
        <fullName evidence="2">Phospholipase C</fullName>
        <ecNumber evidence="1">3.1.4.3</ecNumber>
    </recommendedName>
    <alternativeName>
        <fullName evidence="8">Phosphatidylcholine cholinephosphohydrolase</fullName>
    </alternativeName>
</protein>
<dbReference type="InterPro" id="IPR029002">
    <property type="entry name" value="PLPC/GPLD1"/>
</dbReference>
<evidence type="ECO:0000256" key="7">
    <source>
        <dbReference type="ARBA" id="ARBA00022833"/>
    </source>
</evidence>
<evidence type="ECO:0000313" key="11">
    <source>
        <dbReference type="EMBL" id="QRI52542.1"/>
    </source>
</evidence>
<keyword evidence="3" id="KW-0964">Secreted</keyword>
<keyword evidence="4" id="KW-0479">Metal-binding</keyword>
<dbReference type="SMART" id="SM00770">
    <property type="entry name" value="Zn_dep_PLPC"/>
    <property type="match status" value="1"/>
</dbReference>
<reference evidence="11" key="3">
    <citation type="submission" date="2021-02" db="EMBL/GenBank/DDBJ databases">
        <authorList>
            <person name="Dover N."/>
            <person name="Barash J.R."/>
            <person name="Bell J.M."/>
            <person name="Sylvester M.D."/>
            <person name="Arnon S."/>
        </authorList>
    </citation>
    <scope>NUCLEOTIDE SEQUENCE</scope>
    <source>
        <strain evidence="11">IBCA10-7060</strain>
    </source>
</reference>
<evidence type="ECO:0000256" key="3">
    <source>
        <dbReference type="ARBA" id="ARBA00022525"/>
    </source>
</evidence>
<accession>A0A0A2HFX7</accession>
<evidence type="ECO:0000256" key="5">
    <source>
        <dbReference type="ARBA" id="ARBA00022729"/>
    </source>
</evidence>
<dbReference type="EMBL" id="SGKC01000020">
    <property type="protein sequence ID" value="NEZ92508.1"/>
    <property type="molecule type" value="Genomic_DNA"/>
</dbReference>
<dbReference type="EMBL" id="CP069280">
    <property type="protein sequence ID" value="QRI52542.1"/>
    <property type="molecule type" value="Genomic_DNA"/>
</dbReference>
<evidence type="ECO:0000313" key="13">
    <source>
        <dbReference type="Proteomes" id="UP000663464"/>
    </source>
</evidence>
<dbReference type="SUPFAM" id="SSF48537">
    <property type="entry name" value="Phospholipase C/P1 nuclease"/>
    <property type="match status" value="1"/>
</dbReference>
<dbReference type="PROSITE" id="PS51346">
    <property type="entry name" value="PROKAR_ZN_DEPEND_PLPC_2"/>
    <property type="match status" value="1"/>
</dbReference>
<sequence>MIKKLEKTYGSALKGVFSAVNPLKKKMLKTNCTVHKYIDIKAVDLLKIEGYEKEYEFFKKYIKHINNGVSWADQDFKSSNHFYHVSKGRGLYGFSDALTECRKYYKNAKESFNNGNIEKSLFYLGAACHLIQDATVPQHVNNKLLKSHRKFELWIISKLMTDYSFDAEEGIIKYDELQDFIVNNAIMANDIYLRSINIKNTDKRYTKIATTIIHEAQKTTAGFLLLFYEEMKVKNKILL</sequence>
<evidence type="ECO:0000313" key="12">
    <source>
        <dbReference type="Proteomes" id="UP000473887"/>
    </source>
</evidence>
<dbReference type="Gene3D" id="1.10.575.10">
    <property type="entry name" value="P1 Nuclease"/>
    <property type="match status" value="1"/>
</dbReference>
<dbReference type="AlphaFoldDB" id="A0A0A2HFX7"/>
<proteinExistence type="predicted"/>
<evidence type="ECO:0000256" key="1">
    <source>
        <dbReference type="ARBA" id="ARBA00012018"/>
    </source>
</evidence>
<dbReference type="EC" id="3.1.4.3" evidence="1"/>
<evidence type="ECO:0000259" key="9">
    <source>
        <dbReference type="PROSITE" id="PS51346"/>
    </source>
</evidence>
<feature type="domain" description="Zn-dependent PLC" evidence="9">
    <location>
        <begin position="22"/>
        <end position="238"/>
    </location>
</feature>
<dbReference type="CDD" id="cd11009">
    <property type="entry name" value="Zn_dep_PLPC"/>
    <property type="match status" value="1"/>
</dbReference>
<dbReference type="RefSeq" id="WP_004441849.1">
    <property type="nucleotide sequence ID" value="NZ_AP025140.1"/>
</dbReference>
<evidence type="ECO:0000313" key="10">
    <source>
        <dbReference type="EMBL" id="NEZ92508.1"/>
    </source>
</evidence>
<dbReference type="InterPro" id="IPR001531">
    <property type="entry name" value="Zn_PLipaseC"/>
</dbReference>
<evidence type="ECO:0000256" key="4">
    <source>
        <dbReference type="ARBA" id="ARBA00022723"/>
    </source>
</evidence>
<organism evidence="10 12">
    <name type="scientific">Clostridium botulinum</name>
    <dbReference type="NCBI Taxonomy" id="1491"/>
    <lineage>
        <taxon>Bacteria</taxon>
        <taxon>Bacillati</taxon>
        <taxon>Bacillota</taxon>
        <taxon>Clostridia</taxon>
        <taxon>Eubacteriales</taxon>
        <taxon>Clostridiaceae</taxon>
        <taxon>Clostridium</taxon>
    </lineage>
</organism>
<dbReference type="Pfam" id="PF00882">
    <property type="entry name" value="Zn_dep_PLPC"/>
    <property type="match status" value="1"/>
</dbReference>
<name>A0A0A2HFX7_CLOBO</name>
<reference evidence="10 12" key="2">
    <citation type="submission" date="2019-02" db="EMBL/GenBank/DDBJ databases">
        <title>Genome sequencing of Clostridium botulinum clinical isolates.</title>
        <authorList>
            <person name="Brunt J."/>
            <person name="Van Vliet A.H.M."/>
            <person name="Stringer S.C."/>
            <person name="Grant K.A."/>
            <person name="Carter A.C."/>
            <person name="Peck M.W."/>
        </authorList>
    </citation>
    <scope>NUCLEOTIDE SEQUENCE [LARGE SCALE GENOMIC DNA]</scope>
    <source>
        <strain evidence="10 12">H142660711</strain>
    </source>
</reference>
<evidence type="ECO:0000256" key="6">
    <source>
        <dbReference type="ARBA" id="ARBA00022801"/>
    </source>
</evidence>
<dbReference type="GO" id="GO:0034480">
    <property type="term" value="F:phosphatidylcholine phospholipase C activity"/>
    <property type="evidence" value="ECO:0007669"/>
    <property type="project" value="UniProtKB-EC"/>
</dbReference>
<keyword evidence="5" id="KW-0732">Signal</keyword>
<keyword evidence="6" id="KW-0378">Hydrolase</keyword>
<dbReference type="Proteomes" id="UP000473887">
    <property type="component" value="Unassembled WGS sequence"/>
</dbReference>
<evidence type="ECO:0000256" key="8">
    <source>
        <dbReference type="ARBA" id="ARBA00031285"/>
    </source>
</evidence>
<dbReference type="InterPro" id="IPR008947">
    <property type="entry name" value="PLipase_C/P1_nuclease_dom_sf"/>
</dbReference>
<dbReference type="GO" id="GO:0008270">
    <property type="term" value="F:zinc ion binding"/>
    <property type="evidence" value="ECO:0007669"/>
    <property type="project" value="InterPro"/>
</dbReference>
<reference evidence="11 13" key="1">
    <citation type="journal article" date="2014" name="J. Infect. Dis.">
        <title>Molecular characterization of a novel botulinum neurotoxin type H gene.</title>
        <authorList>
            <person name="Dover N."/>
            <person name="Barash J.R."/>
            <person name="Hill K.K."/>
            <person name="Xie G."/>
            <person name="Arnon S.S."/>
        </authorList>
    </citation>
    <scope>NUCLEOTIDE SEQUENCE [LARGE SCALE GENOMIC DNA]</scope>
    <source>
        <strain evidence="11 13">IBCA10-7060</strain>
    </source>
</reference>
<evidence type="ECO:0000256" key="2">
    <source>
        <dbReference type="ARBA" id="ARBA00018391"/>
    </source>
</evidence>
<gene>
    <name evidence="10" type="ORF">EXM69_11265</name>
    <name evidence="11" type="ORF">JQS73_14050</name>
</gene>